<evidence type="ECO:0000256" key="1">
    <source>
        <dbReference type="ARBA" id="ARBA00023002"/>
    </source>
</evidence>
<dbReference type="InterPro" id="IPR036188">
    <property type="entry name" value="FAD/NAD-bd_sf"/>
</dbReference>
<evidence type="ECO:0000313" key="3">
    <source>
        <dbReference type="EMBL" id="RBI85036.1"/>
    </source>
</evidence>
<dbReference type="Gene3D" id="3.50.50.60">
    <property type="entry name" value="FAD/NAD(P)-binding domain"/>
    <property type="match status" value="1"/>
</dbReference>
<reference evidence="3 4" key="1">
    <citation type="submission" date="2018-07" db="EMBL/GenBank/DDBJ databases">
        <title>Rhodosalinus sp. strain E84T genomic sequence and assembly.</title>
        <authorList>
            <person name="Liu Z.-W."/>
            <person name="Lu D.-C."/>
        </authorList>
    </citation>
    <scope>NUCLEOTIDE SEQUENCE [LARGE SCALE GENOMIC DNA]</scope>
    <source>
        <strain evidence="3 4">E84</strain>
    </source>
</reference>
<dbReference type="SUPFAM" id="SSF51905">
    <property type="entry name" value="FAD/NAD(P)-binding domain"/>
    <property type="match status" value="1"/>
</dbReference>
<keyword evidence="1" id="KW-0560">Oxidoreductase</keyword>
<feature type="domain" description="FAD dependent oxidoreductase" evidence="2">
    <location>
        <begin position="35"/>
        <end position="387"/>
    </location>
</feature>
<dbReference type="GO" id="GO:0016491">
    <property type="term" value="F:oxidoreductase activity"/>
    <property type="evidence" value="ECO:0007669"/>
    <property type="project" value="UniProtKB-KW"/>
</dbReference>
<evidence type="ECO:0000313" key="4">
    <source>
        <dbReference type="Proteomes" id="UP000253370"/>
    </source>
</evidence>
<dbReference type="InterPro" id="IPR006076">
    <property type="entry name" value="FAD-dep_OxRdtase"/>
</dbReference>
<gene>
    <name evidence="3" type="ORF">DRV85_10250</name>
</gene>
<name>A0A365U887_9RHOB</name>
<evidence type="ECO:0000259" key="2">
    <source>
        <dbReference type="Pfam" id="PF01266"/>
    </source>
</evidence>
<dbReference type="OrthoDB" id="9806601at2"/>
<protein>
    <submittedName>
        <fullName evidence="3">FAD-dependent oxidoreductase</fullName>
    </submittedName>
</protein>
<sequence>MPCGQRPEGAVTNLWESSAVERFSAPPLEDDISADLAVIGGGYTGLSAALHAAEGGARVVLLEAERIGAGGSGRNVGLVNAGLWLPPEDIVAALGETEGRALNAALGQGPDRVFELVERHGIACEPTRAGTLHCAHAPAAMADLRRRHDQGRAAGAPVTLLDASEAQARTGSAAVHGALHDARAGTIQPLAYARGLARAAAEAGARLHEGAQVTETEYENGIWRLVTGSGGRVRARHLLFATNGYHRPPRGGALPRVATLHFFQLATEPLPEDRIAEILPAGEGAWDTGTVMTAFRRDAAGRLILGGMGRPEGLARRLHLGWARRKLAALFPALAGVSFAHEWTGRIAVTDDHAPKVLRTGRNALAVFGYSGRGIAPGTVLGRAAAEALLEDRPDALPLAPRDAYADRTPGLRSAIYDAGAAAWHLLAAR</sequence>
<organism evidence="3 4">
    <name type="scientific">Rhodosalinus halophilus</name>
    <dbReference type="NCBI Taxonomy" id="2259333"/>
    <lineage>
        <taxon>Bacteria</taxon>
        <taxon>Pseudomonadati</taxon>
        <taxon>Pseudomonadota</taxon>
        <taxon>Alphaproteobacteria</taxon>
        <taxon>Rhodobacterales</taxon>
        <taxon>Paracoccaceae</taxon>
        <taxon>Rhodosalinus</taxon>
    </lineage>
</organism>
<dbReference type="Gene3D" id="3.30.9.10">
    <property type="entry name" value="D-Amino Acid Oxidase, subunit A, domain 2"/>
    <property type="match status" value="1"/>
</dbReference>
<dbReference type="EMBL" id="QNTQ01000008">
    <property type="protein sequence ID" value="RBI85036.1"/>
    <property type="molecule type" value="Genomic_DNA"/>
</dbReference>
<dbReference type="Pfam" id="PF01266">
    <property type="entry name" value="DAO"/>
    <property type="match status" value="1"/>
</dbReference>
<dbReference type="GO" id="GO:0005737">
    <property type="term" value="C:cytoplasm"/>
    <property type="evidence" value="ECO:0007669"/>
    <property type="project" value="TreeGrafter"/>
</dbReference>
<dbReference type="AlphaFoldDB" id="A0A365U887"/>
<keyword evidence="4" id="KW-1185">Reference proteome</keyword>
<dbReference type="PANTHER" id="PTHR13847:SF275">
    <property type="entry name" value="GAMMA-GLUTAMYLPUTRESCINE OXIDOREDUCTASE"/>
    <property type="match status" value="1"/>
</dbReference>
<dbReference type="PANTHER" id="PTHR13847">
    <property type="entry name" value="SARCOSINE DEHYDROGENASE-RELATED"/>
    <property type="match status" value="1"/>
</dbReference>
<dbReference type="Proteomes" id="UP000253370">
    <property type="component" value="Unassembled WGS sequence"/>
</dbReference>
<proteinExistence type="predicted"/>
<accession>A0A365U887</accession>
<dbReference type="RefSeq" id="WP_113289363.1">
    <property type="nucleotide sequence ID" value="NZ_QNTQ01000008.1"/>
</dbReference>
<comment type="caution">
    <text evidence="3">The sequence shown here is derived from an EMBL/GenBank/DDBJ whole genome shotgun (WGS) entry which is preliminary data.</text>
</comment>